<keyword evidence="2" id="KW-1185">Reference proteome</keyword>
<dbReference type="AlphaFoldDB" id="A0A5B9EET0"/>
<name>A0A5B9EET0_9BACT</name>
<dbReference type="KEGG" id="talb:FTW19_20825"/>
<evidence type="ECO:0000313" key="2">
    <source>
        <dbReference type="Proteomes" id="UP000321820"/>
    </source>
</evidence>
<protein>
    <submittedName>
        <fullName evidence="1">Uncharacterized protein</fullName>
    </submittedName>
</protein>
<organism evidence="1 2">
    <name type="scientific">Terriglobus albidus</name>
    <dbReference type="NCBI Taxonomy" id="1592106"/>
    <lineage>
        <taxon>Bacteria</taxon>
        <taxon>Pseudomonadati</taxon>
        <taxon>Acidobacteriota</taxon>
        <taxon>Terriglobia</taxon>
        <taxon>Terriglobales</taxon>
        <taxon>Acidobacteriaceae</taxon>
        <taxon>Terriglobus</taxon>
    </lineage>
</organism>
<accession>A0A5B9EET0</accession>
<dbReference type="SUPFAM" id="SSF82171">
    <property type="entry name" value="DPP6 N-terminal domain-like"/>
    <property type="match status" value="1"/>
</dbReference>
<sequence>MSNGKRRFALVLGTLVLALIIAGAYIVFSSPFLSGGKPSTIAHFTPVSFEARAASPFFYSIGNDLKYSDEIDPRAPTLVSGFIKDYLVAPNGQLIAVVVNGALVIVDSEKHAVRTITKVDSIYREPKPIGTPFYRDDNFQWSRDSRALYIIKDEFYESKGSQLFSSKGELWRYDLETGHLQLVLKSFPAYTYFFGREPGVYFSVPTEKGDLHLQYFDGINVNDVEGSFAATIPVRSLQKTFLESPFFSFSIFAYQDHELRSHQAALVSAQSDPNQDFRIGSKTYVSFTRGEGLKGEYYCSELLRSVFLPGNRYFLLNTPYCENFNGQLLIDTESGKYKTLPSDTRVYVTLNTNANPDYRITAGGMAYE</sequence>
<reference evidence="1 2" key="1">
    <citation type="submission" date="2019-08" db="EMBL/GenBank/DDBJ databases">
        <title>Complete genome sequence of Terriglobus albidus strain ORNL.</title>
        <authorList>
            <person name="Podar M."/>
        </authorList>
    </citation>
    <scope>NUCLEOTIDE SEQUENCE [LARGE SCALE GENOMIC DNA]</scope>
    <source>
        <strain evidence="1 2">ORNL</strain>
    </source>
</reference>
<proteinExistence type="predicted"/>
<dbReference type="OrthoDB" id="9554029at2"/>
<dbReference type="RefSeq" id="WP_147649473.1">
    <property type="nucleotide sequence ID" value="NZ_CP042806.1"/>
</dbReference>
<gene>
    <name evidence="1" type="ORF">FTW19_20825</name>
</gene>
<dbReference type="EMBL" id="CP042806">
    <property type="protein sequence ID" value="QEE30204.1"/>
    <property type="molecule type" value="Genomic_DNA"/>
</dbReference>
<dbReference type="Proteomes" id="UP000321820">
    <property type="component" value="Chromosome"/>
</dbReference>
<evidence type="ECO:0000313" key="1">
    <source>
        <dbReference type="EMBL" id="QEE30204.1"/>
    </source>
</evidence>